<comment type="function">
    <text evidence="2">Allosteric enzyme that catalyzes the rate-limiting step in glycogen catabolism, the phosphorolytic cleavage of glycogen to produce glucose-1-phosphate, and plays a central role in maintaining cellular and organismal glucose homeostasis.</text>
</comment>
<evidence type="ECO:0000256" key="2">
    <source>
        <dbReference type="RuleBase" id="RU000587"/>
    </source>
</evidence>
<dbReference type="RefSeq" id="WP_218254052.1">
    <property type="nucleotide sequence ID" value="NZ_JABXWD010000590.1"/>
</dbReference>
<comment type="cofactor">
    <cofactor evidence="2">
        <name>pyridoxal 5'-phosphate</name>
        <dbReference type="ChEBI" id="CHEBI:597326"/>
    </cofactor>
</comment>
<organism evidence="3 4">
    <name type="scientific">Candidatus Magnetobacterium casense</name>
    <dbReference type="NCBI Taxonomy" id="1455061"/>
    <lineage>
        <taxon>Bacteria</taxon>
        <taxon>Pseudomonadati</taxon>
        <taxon>Nitrospirota</taxon>
        <taxon>Thermodesulfovibrionia</taxon>
        <taxon>Thermodesulfovibrionales</taxon>
        <taxon>Candidatus Magnetobacteriaceae</taxon>
        <taxon>Candidatus Magnetobacterium</taxon>
    </lineage>
</organism>
<comment type="caution">
    <text evidence="3">The sequence shown here is derived from an EMBL/GenBank/DDBJ whole genome shotgun (WGS) entry which is preliminary data.</text>
</comment>
<keyword evidence="2" id="KW-0808">Transferase</keyword>
<evidence type="ECO:0000313" key="3">
    <source>
        <dbReference type="EMBL" id="MBV6343436.1"/>
    </source>
</evidence>
<gene>
    <name evidence="3" type="ORF">HWQ67_17835</name>
</gene>
<comment type="similarity">
    <text evidence="1 2">Belongs to the glycogen phosphorylase family.</text>
</comment>
<dbReference type="InterPro" id="IPR000811">
    <property type="entry name" value="Glyco_trans_35"/>
</dbReference>
<protein>
    <recommendedName>
        <fullName evidence="2">Alpha-1,4 glucan phosphorylase</fullName>
        <ecNumber evidence="2">2.4.1.1</ecNumber>
    </recommendedName>
</protein>
<dbReference type="PANTHER" id="PTHR11468">
    <property type="entry name" value="GLYCOGEN PHOSPHORYLASE"/>
    <property type="match status" value="1"/>
</dbReference>
<evidence type="ECO:0000256" key="1">
    <source>
        <dbReference type="ARBA" id="ARBA00006047"/>
    </source>
</evidence>
<feature type="non-terminal residue" evidence="3">
    <location>
        <position position="181"/>
    </location>
</feature>
<reference evidence="3 4" key="1">
    <citation type="journal article" date="2020" name="J Geophys Res Biogeosci">
        <title>Magnetotaxis as an Adaptation to Enable Bacterial Shuttling of Microbial Sulfur and Sulfur Cycling Across Aquatic Oxic#Anoxic Interfaces.</title>
        <authorList>
            <person name="Li J."/>
            <person name="Liu P."/>
            <person name="Wang J."/>
            <person name="Roberts A.P."/>
            <person name="Pan Y."/>
        </authorList>
    </citation>
    <scope>NUCLEOTIDE SEQUENCE [LARGE SCALE GENOMIC DNA]</scope>
    <source>
        <strain evidence="3 4">MYR-1_YQ</strain>
    </source>
</reference>
<comment type="catalytic activity">
    <reaction evidence="2">
        <text>[(1-&gt;4)-alpha-D-glucosyl](n) + phosphate = [(1-&gt;4)-alpha-D-glucosyl](n-1) + alpha-D-glucose 1-phosphate</text>
        <dbReference type="Rhea" id="RHEA:41732"/>
        <dbReference type="Rhea" id="RHEA-COMP:9584"/>
        <dbReference type="Rhea" id="RHEA-COMP:9586"/>
        <dbReference type="ChEBI" id="CHEBI:15444"/>
        <dbReference type="ChEBI" id="CHEBI:43474"/>
        <dbReference type="ChEBI" id="CHEBI:58601"/>
        <dbReference type="EC" id="2.4.1.1"/>
    </reaction>
</comment>
<evidence type="ECO:0000313" key="4">
    <source>
        <dbReference type="Proteomes" id="UP001196980"/>
    </source>
</evidence>
<proteinExistence type="inferred from homology"/>
<keyword evidence="2" id="KW-0328">Glycosyltransferase</keyword>
<accession>A0ABS6S3L4</accession>
<dbReference type="EMBL" id="JABXWD010000590">
    <property type="protein sequence ID" value="MBV6343436.1"/>
    <property type="molecule type" value="Genomic_DNA"/>
</dbReference>
<dbReference type="Pfam" id="PF00343">
    <property type="entry name" value="Phosphorylase"/>
    <property type="match status" value="1"/>
</dbReference>
<keyword evidence="2" id="KW-0663">Pyridoxal phosphate</keyword>
<keyword evidence="2" id="KW-0119">Carbohydrate metabolism</keyword>
<dbReference type="PANTHER" id="PTHR11468:SF3">
    <property type="entry name" value="GLYCOGEN PHOSPHORYLASE, LIVER FORM"/>
    <property type="match status" value="1"/>
</dbReference>
<dbReference type="EC" id="2.4.1.1" evidence="2"/>
<keyword evidence="4" id="KW-1185">Reference proteome</keyword>
<sequence length="181" mass="21001">MIRSEKIKDILHATDVQSLKFSFLTHLKYSLAKDEYSATKRDFYKALSLTVRDRLVEKWINTQQTYYNVDTKRVYYLSLEFLMGRSLGNALIGLDLYDNMEKALNELGYDLDELRELEWDAGLGNGGLGRLAACFLDSMATLQLPGYGYGIRYEYGIFVQKIKDGYQVEIPDNWLRYGNAW</sequence>
<dbReference type="Proteomes" id="UP001196980">
    <property type="component" value="Unassembled WGS sequence"/>
</dbReference>
<name>A0ABS6S3L4_9BACT</name>